<evidence type="ECO:0000313" key="1">
    <source>
        <dbReference type="EMBL" id="MBB4705752.1"/>
    </source>
</evidence>
<proteinExistence type="predicted"/>
<organism evidence="1 2">
    <name type="scientific">Sphaerisporangium siamense</name>
    <dbReference type="NCBI Taxonomy" id="795645"/>
    <lineage>
        <taxon>Bacteria</taxon>
        <taxon>Bacillati</taxon>
        <taxon>Actinomycetota</taxon>
        <taxon>Actinomycetes</taxon>
        <taxon>Streptosporangiales</taxon>
        <taxon>Streptosporangiaceae</taxon>
        <taxon>Sphaerisporangium</taxon>
    </lineage>
</organism>
<name>A0A7W7DFD8_9ACTN</name>
<reference evidence="1 2" key="1">
    <citation type="submission" date="2020-08" db="EMBL/GenBank/DDBJ databases">
        <title>Sequencing the genomes of 1000 actinobacteria strains.</title>
        <authorList>
            <person name="Klenk H.-P."/>
        </authorList>
    </citation>
    <scope>NUCLEOTIDE SEQUENCE [LARGE SCALE GENOMIC DNA]</scope>
    <source>
        <strain evidence="1 2">DSM 45784</strain>
    </source>
</reference>
<gene>
    <name evidence="1" type="ORF">BJ982_007296</name>
</gene>
<dbReference type="EMBL" id="JACHND010000001">
    <property type="protein sequence ID" value="MBB4705752.1"/>
    <property type="molecule type" value="Genomic_DNA"/>
</dbReference>
<accession>A0A7W7DFD8</accession>
<dbReference type="AlphaFoldDB" id="A0A7W7DFD8"/>
<dbReference type="Proteomes" id="UP000542210">
    <property type="component" value="Unassembled WGS sequence"/>
</dbReference>
<keyword evidence="2" id="KW-1185">Reference proteome</keyword>
<sequence length="66" mass="7069">MAAVACGFFDGAGSFDTLTLPIKDFDGTTVRTFVAKLDEWSICWVKSRRGLDPVPVVGRFVDGAGT</sequence>
<evidence type="ECO:0000313" key="2">
    <source>
        <dbReference type="Proteomes" id="UP000542210"/>
    </source>
</evidence>
<protein>
    <submittedName>
        <fullName evidence="1">Uncharacterized protein</fullName>
    </submittedName>
</protein>
<dbReference type="RefSeq" id="WP_184887679.1">
    <property type="nucleotide sequence ID" value="NZ_BOOV01000003.1"/>
</dbReference>
<comment type="caution">
    <text evidence="1">The sequence shown here is derived from an EMBL/GenBank/DDBJ whole genome shotgun (WGS) entry which is preliminary data.</text>
</comment>